<reference evidence="1" key="1">
    <citation type="journal article" date="2022" name="bioRxiv">
        <title>Sequencing and chromosome-scale assembly of the giantPleurodeles waltlgenome.</title>
        <authorList>
            <person name="Brown T."/>
            <person name="Elewa A."/>
            <person name="Iarovenko S."/>
            <person name="Subramanian E."/>
            <person name="Araus A.J."/>
            <person name="Petzold A."/>
            <person name="Susuki M."/>
            <person name="Suzuki K.-i.T."/>
            <person name="Hayashi T."/>
            <person name="Toyoda A."/>
            <person name="Oliveira C."/>
            <person name="Osipova E."/>
            <person name="Leigh N.D."/>
            <person name="Simon A."/>
            <person name="Yun M.H."/>
        </authorList>
    </citation>
    <scope>NUCLEOTIDE SEQUENCE</scope>
    <source>
        <strain evidence="1">20211129_DDA</strain>
        <tissue evidence="1">Liver</tissue>
    </source>
</reference>
<dbReference type="EMBL" id="JANPWB010000012">
    <property type="protein sequence ID" value="KAJ1120546.1"/>
    <property type="molecule type" value="Genomic_DNA"/>
</dbReference>
<comment type="caution">
    <text evidence="1">The sequence shown here is derived from an EMBL/GenBank/DDBJ whole genome shotgun (WGS) entry which is preliminary data.</text>
</comment>
<sequence length="152" mass="17365">MEGFIERLLVQLLGRDTFSSTFVVERANCSLVAQPPPGTSPKPIIVKLLNYRDHDAALRRARELKTLQHEGMTISLYTDFTQQVQEAIRQFITGKRQLRDLQLEYHMLDPAKLLVMVDGKPLFFTDHKLLTQFLKQQIVGWGQGREMAGTPA</sequence>
<organism evidence="1 2">
    <name type="scientific">Pleurodeles waltl</name>
    <name type="common">Iberian ribbed newt</name>
    <dbReference type="NCBI Taxonomy" id="8319"/>
    <lineage>
        <taxon>Eukaryota</taxon>
        <taxon>Metazoa</taxon>
        <taxon>Chordata</taxon>
        <taxon>Craniata</taxon>
        <taxon>Vertebrata</taxon>
        <taxon>Euteleostomi</taxon>
        <taxon>Amphibia</taxon>
        <taxon>Batrachia</taxon>
        <taxon>Caudata</taxon>
        <taxon>Salamandroidea</taxon>
        <taxon>Salamandridae</taxon>
        <taxon>Pleurodelinae</taxon>
        <taxon>Pleurodeles</taxon>
    </lineage>
</organism>
<proteinExistence type="predicted"/>
<dbReference type="Gene3D" id="3.30.70.1820">
    <property type="entry name" value="L1 transposable element, RRM domain"/>
    <property type="match status" value="1"/>
</dbReference>
<dbReference type="InterPro" id="IPR004244">
    <property type="entry name" value="Transposase_22"/>
</dbReference>
<keyword evidence="2" id="KW-1185">Reference proteome</keyword>
<dbReference type="Proteomes" id="UP001066276">
    <property type="component" value="Chromosome 8"/>
</dbReference>
<dbReference type="AlphaFoldDB" id="A0AAV7NWW9"/>
<evidence type="ECO:0008006" key="3">
    <source>
        <dbReference type="Google" id="ProtNLM"/>
    </source>
</evidence>
<dbReference type="PANTHER" id="PTHR11505">
    <property type="entry name" value="L1 TRANSPOSABLE ELEMENT-RELATED"/>
    <property type="match status" value="1"/>
</dbReference>
<name>A0AAV7NWW9_PLEWA</name>
<evidence type="ECO:0000313" key="2">
    <source>
        <dbReference type="Proteomes" id="UP001066276"/>
    </source>
</evidence>
<gene>
    <name evidence="1" type="ORF">NDU88_008711</name>
</gene>
<protein>
    <recommendedName>
        <fullName evidence="3">Protein kinase domain-containing protein</fullName>
    </recommendedName>
</protein>
<evidence type="ECO:0000313" key="1">
    <source>
        <dbReference type="EMBL" id="KAJ1120546.1"/>
    </source>
</evidence>
<accession>A0AAV7NWW9</accession>